<dbReference type="RefSeq" id="WP_053604974.1">
    <property type="nucleotide sequence ID" value="NZ_CP012600.1"/>
</dbReference>
<reference evidence="2" key="1">
    <citation type="submission" date="2015-08" db="EMBL/GenBank/DDBJ databases">
        <title>Genome sequencing project for genomic taxonomy and phylogenomics of Bacillus-like bacteria.</title>
        <authorList>
            <person name="Liu B."/>
            <person name="Wang J."/>
            <person name="Zhu Y."/>
            <person name="Liu G."/>
            <person name="Chen Q."/>
            <person name="Chen Z."/>
            <person name="Lan J."/>
            <person name="Che J."/>
            <person name="Ge C."/>
            <person name="Shi H."/>
            <person name="Pan Z."/>
            <person name="Liu X."/>
        </authorList>
    </citation>
    <scope>NUCLEOTIDE SEQUENCE [LARGE SCALE GENOMIC DNA]</scope>
    <source>
        <strain evidence="2">FJAT-4402</strain>
    </source>
</reference>
<name>A0A0M5JMC6_9BACI</name>
<protein>
    <submittedName>
        <fullName evidence="1">Uncharacterized protein</fullName>
    </submittedName>
</protein>
<evidence type="ECO:0000313" key="2">
    <source>
        <dbReference type="Proteomes" id="UP000067625"/>
    </source>
</evidence>
<dbReference type="EMBL" id="CP012600">
    <property type="protein sequence ID" value="ALC83139.1"/>
    <property type="molecule type" value="Genomic_DNA"/>
</dbReference>
<evidence type="ECO:0000313" key="1">
    <source>
        <dbReference type="EMBL" id="ALC83139.1"/>
    </source>
</evidence>
<sequence>MNILMKRSEVADEKMDFSKRFNCHGTFFATGVSGEFVRAEDHNLDPIGDKMGWQEGNPNEDPVVANDGLEDGVNDQSSVNMKITKVSDDILSPQGFGKFGE</sequence>
<organism evidence="1 2">
    <name type="scientific">Bacillus gobiensis</name>
    <dbReference type="NCBI Taxonomy" id="1441095"/>
    <lineage>
        <taxon>Bacteria</taxon>
        <taxon>Bacillati</taxon>
        <taxon>Bacillota</taxon>
        <taxon>Bacilli</taxon>
        <taxon>Bacillales</taxon>
        <taxon>Bacillaceae</taxon>
        <taxon>Bacillus</taxon>
    </lineage>
</organism>
<proteinExistence type="predicted"/>
<reference evidence="1 2" key="2">
    <citation type="journal article" date="2016" name="Int. J. Syst. Evol. Microbiol.">
        <title>Bacillus gobiensis sp. nov., isolated from a soil sample.</title>
        <authorList>
            <person name="Liu B."/>
            <person name="Liu G.H."/>
            <person name="Cetin S."/>
            <person name="Schumann P."/>
            <person name="Pan Z.Z."/>
            <person name="Chen Q.Q."/>
        </authorList>
    </citation>
    <scope>NUCLEOTIDE SEQUENCE [LARGE SCALE GENOMIC DNA]</scope>
    <source>
        <strain evidence="1 2">FJAT-4402</strain>
    </source>
</reference>
<gene>
    <name evidence="1" type="ORF">AM592_17365</name>
</gene>
<keyword evidence="2" id="KW-1185">Reference proteome</keyword>
<dbReference type="Proteomes" id="UP000067625">
    <property type="component" value="Chromosome"/>
</dbReference>
<dbReference type="OrthoDB" id="2912061at2"/>
<dbReference type="PATRIC" id="fig|1441095.3.peg.3854"/>
<accession>A0A0M5JMC6</accession>
<dbReference type="AlphaFoldDB" id="A0A0M5JMC6"/>